<evidence type="ECO:0000313" key="1">
    <source>
        <dbReference type="EMBL" id="PIR38772.1"/>
    </source>
</evidence>
<dbReference type="Proteomes" id="UP000231333">
    <property type="component" value="Unassembled WGS sequence"/>
</dbReference>
<comment type="caution">
    <text evidence="1">The sequence shown here is derived from an EMBL/GenBank/DDBJ whole genome shotgun (WGS) entry which is preliminary data.</text>
</comment>
<evidence type="ECO:0000313" key="2">
    <source>
        <dbReference type="Proteomes" id="UP000231333"/>
    </source>
</evidence>
<gene>
    <name evidence="1" type="ORF">COV34_00435</name>
</gene>
<dbReference type="AlphaFoldDB" id="A0A2H0QWX3"/>
<name>A0A2H0QWX3_9BACT</name>
<accession>A0A2H0QWX3</accession>
<sequence>MAKKKAAGNEAVTPYNHARECRAAIWTVLGLPPDHPDALDAFAYMQDRERNGQEMGKSVVRVIQLALLGSGFATDSLRADGEVGEETQKSLRQLCKFADRKD</sequence>
<dbReference type="EMBL" id="PCXL01000008">
    <property type="protein sequence ID" value="PIR38772.1"/>
    <property type="molecule type" value="Genomic_DNA"/>
</dbReference>
<protein>
    <submittedName>
        <fullName evidence="1">Uncharacterized protein</fullName>
    </submittedName>
</protein>
<reference evidence="1 2" key="1">
    <citation type="submission" date="2017-09" db="EMBL/GenBank/DDBJ databases">
        <title>Depth-based differentiation of microbial function through sediment-hosted aquifers and enrichment of novel symbionts in the deep terrestrial subsurface.</title>
        <authorList>
            <person name="Probst A.J."/>
            <person name="Ladd B."/>
            <person name="Jarett J.K."/>
            <person name="Geller-Mcgrath D.E."/>
            <person name="Sieber C.M."/>
            <person name="Emerson J.B."/>
            <person name="Anantharaman K."/>
            <person name="Thomas B.C."/>
            <person name="Malmstrom R."/>
            <person name="Stieglmeier M."/>
            <person name="Klingl A."/>
            <person name="Woyke T."/>
            <person name="Ryan C.M."/>
            <person name="Banfield J.F."/>
        </authorList>
    </citation>
    <scope>NUCLEOTIDE SEQUENCE [LARGE SCALE GENOMIC DNA]</scope>
    <source>
        <strain evidence="1">CG10_big_fil_rev_8_21_14_0_10_42_12</strain>
    </source>
</reference>
<organism evidence="1 2">
    <name type="scientific">Candidatus Zambryskibacteria bacterium CG10_big_fil_rev_8_21_14_0_10_42_12</name>
    <dbReference type="NCBI Taxonomy" id="1975115"/>
    <lineage>
        <taxon>Bacteria</taxon>
        <taxon>Candidatus Zambryskiibacteriota</taxon>
    </lineage>
</organism>
<proteinExistence type="predicted"/>